<sequence>MFNIILCLVLIFFIWIINGKFIYQGFKKKIWNEFFIHTGFGLIFTLLITEITLGPLQVWKHGDIELFKIIGYVFFAPSIYFVFTSMTMLKSKGNPIGSDRYGTTQFVDQGIYGIIRQPMTLGMALWSLALIFLFQSIFSLVLGGIEIFFFWISARMELNYNIKKFGDRYRKYAEKIPMWNFFFRKK</sequence>
<dbReference type="EMBL" id="CP065383">
    <property type="protein sequence ID" value="QPM66867.1"/>
    <property type="molecule type" value="Genomic_DNA"/>
</dbReference>
<protein>
    <recommendedName>
        <fullName evidence="8">Protein-S-isoprenylcysteine O-methyltransferase Ste14</fullName>
    </recommendedName>
</protein>
<dbReference type="AlphaFoldDB" id="A0A7T1AJ46"/>
<keyword evidence="4 5" id="KW-0472">Membrane</keyword>
<name>A0A7T1AJ46_ATRLM</name>
<dbReference type="Gene3D" id="1.20.120.1630">
    <property type="match status" value="1"/>
</dbReference>
<gene>
    <name evidence="6" type="ORF">RT761_00053</name>
</gene>
<keyword evidence="7" id="KW-1185">Reference proteome</keyword>
<dbReference type="InterPro" id="IPR007318">
    <property type="entry name" value="Phopholipid_MeTrfase"/>
</dbReference>
<feature type="transmembrane region" description="Helical" evidence="5">
    <location>
        <begin position="125"/>
        <end position="154"/>
    </location>
</feature>
<keyword evidence="2 5" id="KW-0812">Transmembrane</keyword>
<dbReference type="Pfam" id="PF04191">
    <property type="entry name" value="PEMT"/>
    <property type="match status" value="1"/>
</dbReference>
<evidence type="ECO:0000256" key="4">
    <source>
        <dbReference type="ARBA" id="ARBA00023136"/>
    </source>
</evidence>
<evidence type="ECO:0000256" key="3">
    <source>
        <dbReference type="ARBA" id="ARBA00022989"/>
    </source>
</evidence>
<organism evidence="6 7">
    <name type="scientific">Atribacter laminatus</name>
    <dbReference type="NCBI Taxonomy" id="2847778"/>
    <lineage>
        <taxon>Bacteria</taxon>
        <taxon>Pseudomonadati</taxon>
        <taxon>Atribacterota</taxon>
        <taxon>Atribacteria</taxon>
        <taxon>Atribacterales</taxon>
        <taxon>Atribacteraceae</taxon>
        <taxon>Atribacter</taxon>
    </lineage>
</organism>
<evidence type="ECO:0000256" key="1">
    <source>
        <dbReference type="ARBA" id="ARBA00004127"/>
    </source>
</evidence>
<evidence type="ECO:0000256" key="2">
    <source>
        <dbReference type="ARBA" id="ARBA00022692"/>
    </source>
</evidence>
<accession>A0A7T1AJ46</accession>
<dbReference type="RefSeq" id="WP_218112097.1">
    <property type="nucleotide sequence ID" value="NZ_CP065383.1"/>
</dbReference>
<dbReference type="Proteomes" id="UP000594463">
    <property type="component" value="Chromosome"/>
</dbReference>
<dbReference type="GO" id="GO:0012505">
    <property type="term" value="C:endomembrane system"/>
    <property type="evidence" value="ECO:0007669"/>
    <property type="project" value="UniProtKB-SubCell"/>
</dbReference>
<proteinExistence type="predicted"/>
<evidence type="ECO:0008006" key="8">
    <source>
        <dbReference type="Google" id="ProtNLM"/>
    </source>
</evidence>
<keyword evidence="3 5" id="KW-1133">Transmembrane helix</keyword>
<comment type="subcellular location">
    <subcellularLocation>
        <location evidence="1">Endomembrane system</location>
        <topology evidence="1">Multi-pass membrane protein</topology>
    </subcellularLocation>
</comment>
<evidence type="ECO:0000313" key="6">
    <source>
        <dbReference type="EMBL" id="QPM66867.1"/>
    </source>
</evidence>
<reference evidence="6 7" key="1">
    <citation type="journal article" date="2021" name="Nat. Commun.">
        <title>Isolation of a member of the candidate phylum Atribacteria reveals a unique cell membrane structure.</title>
        <authorList>
            <person name="Taiki K."/>
            <person name="Nobu M.K."/>
            <person name="Kusada H."/>
            <person name="Meng X.-Y."/>
            <person name="Hosoki N."/>
            <person name="Uematsu K."/>
            <person name="Yoshioka H."/>
            <person name="Kamagata Y."/>
            <person name="Tamaki H."/>
        </authorList>
    </citation>
    <scope>NUCLEOTIDE SEQUENCE [LARGE SCALE GENOMIC DNA]</scope>
    <source>
        <strain evidence="6 7">RT761</strain>
    </source>
</reference>
<evidence type="ECO:0000256" key="5">
    <source>
        <dbReference type="SAM" id="Phobius"/>
    </source>
</evidence>
<feature type="transmembrane region" description="Helical" evidence="5">
    <location>
        <begin position="66"/>
        <end position="83"/>
    </location>
</feature>
<evidence type="ECO:0000313" key="7">
    <source>
        <dbReference type="Proteomes" id="UP000594463"/>
    </source>
</evidence>
<dbReference type="KEGG" id="alam:RT761_00053"/>
<feature type="transmembrane region" description="Helical" evidence="5">
    <location>
        <begin position="35"/>
        <end position="54"/>
    </location>
</feature>